<name>A0ABV9Y0I5_9PSEU</name>
<dbReference type="EMBL" id="JBHSJB010000011">
    <property type="protein sequence ID" value="MFC5054899.1"/>
    <property type="molecule type" value="Genomic_DNA"/>
</dbReference>
<accession>A0ABV9Y0I5</accession>
<evidence type="ECO:0000259" key="1">
    <source>
        <dbReference type="SMART" id="SM00858"/>
    </source>
</evidence>
<evidence type="ECO:0000313" key="3">
    <source>
        <dbReference type="Proteomes" id="UP001595833"/>
    </source>
</evidence>
<dbReference type="InterPro" id="IPR013974">
    <property type="entry name" value="SAF"/>
</dbReference>
<comment type="caution">
    <text evidence="2">The sequence shown here is derived from an EMBL/GenBank/DDBJ whole genome shotgun (WGS) entry which is preliminary data.</text>
</comment>
<protein>
    <submittedName>
        <fullName evidence="2">SAF domain-containing protein</fullName>
    </submittedName>
</protein>
<dbReference type="Proteomes" id="UP001595833">
    <property type="component" value="Unassembled WGS sequence"/>
</dbReference>
<keyword evidence="3" id="KW-1185">Reference proteome</keyword>
<sequence length="172" mass="17129">MILHLRRLLALLLALAAALLTVLPDGPVVDVLVAARDLPPDVALTAADVREVAMPPPLAPSGAVSRDEAVGRGLTAAARAGEPLTDARLTPADPDASSVAVRLADGGVAGLLRPGSRVDVVATGAHVLAANASVVAVHGGKGEEVVVVSATRPAARRVAAESLAGPVALVLR</sequence>
<reference evidence="3" key="1">
    <citation type="journal article" date="2019" name="Int. J. Syst. Evol. Microbiol.">
        <title>The Global Catalogue of Microorganisms (GCM) 10K type strain sequencing project: providing services to taxonomists for standard genome sequencing and annotation.</title>
        <authorList>
            <consortium name="The Broad Institute Genomics Platform"/>
            <consortium name="The Broad Institute Genome Sequencing Center for Infectious Disease"/>
            <person name="Wu L."/>
            <person name="Ma J."/>
        </authorList>
    </citation>
    <scope>NUCLEOTIDE SEQUENCE [LARGE SCALE GENOMIC DNA]</scope>
    <source>
        <strain evidence="3">KCTC 12848</strain>
    </source>
</reference>
<dbReference type="SMART" id="SM00858">
    <property type="entry name" value="SAF"/>
    <property type="match status" value="1"/>
</dbReference>
<evidence type="ECO:0000313" key="2">
    <source>
        <dbReference type="EMBL" id="MFC5054899.1"/>
    </source>
</evidence>
<dbReference type="RefSeq" id="WP_344033794.1">
    <property type="nucleotide sequence ID" value="NZ_BAAAKE010000001.1"/>
</dbReference>
<organism evidence="2 3">
    <name type="scientific">Saccharothrix xinjiangensis</name>
    <dbReference type="NCBI Taxonomy" id="204798"/>
    <lineage>
        <taxon>Bacteria</taxon>
        <taxon>Bacillati</taxon>
        <taxon>Actinomycetota</taxon>
        <taxon>Actinomycetes</taxon>
        <taxon>Pseudonocardiales</taxon>
        <taxon>Pseudonocardiaceae</taxon>
        <taxon>Saccharothrix</taxon>
    </lineage>
</organism>
<feature type="domain" description="SAF" evidence="1">
    <location>
        <begin position="29"/>
        <end position="90"/>
    </location>
</feature>
<dbReference type="CDD" id="cd11614">
    <property type="entry name" value="SAF_CpaB_FlgA_like"/>
    <property type="match status" value="1"/>
</dbReference>
<dbReference type="Pfam" id="PF08666">
    <property type="entry name" value="SAF"/>
    <property type="match status" value="1"/>
</dbReference>
<proteinExistence type="predicted"/>
<gene>
    <name evidence="2" type="ORF">ACFPFM_14165</name>
</gene>